<evidence type="ECO:0000256" key="10">
    <source>
        <dbReference type="ARBA" id="ARBA00048639"/>
    </source>
</evidence>
<evidence type="ECO:0000256" key="4">
    <source>
        <dbReference type="ARBA" id="ARBA00012791"/>
    </source>
</evidence>
<dbReference type="InterPro" id="IPR001295">
    <property type="entry name" value="Dihydroorotate_DH_CS"/>
</dbReference>
<dbReference type="PROSITE" id="PS00911">
    <property type="entry name" value="DHODEHASE_1"/>
    <property type="match status" value="1"/>
</dbReference>
<evidence type="ECO:0000313" key="14">
    <source>
        <dbReference type="WBParaSite" id="nRc.2.0.1.t22905-RA"/>
    </source>
</evidence>
<evidence type="ECO:0000256" key="2">
    <source>
        <dbReference type="ARBA" id="ARBA00005161"/>
    </source>
</evidence>
<evidence type="ECO:0000256" key="8">
    <source>
        <dbReference type="ARBA" id="ARBA00023002"/>
    </source>
</evidence>
<organism evidence="13 14">
    <name type="scientific">Romanomermis culicivorax</name>
    <name type="common">Nematode worm</name>
    <dbReference type="NCBI Taxonomy" id="13658"/>
    <lineage>
        <taxon>Eukaryota</taxon>
        <taxon>Metazoa</taxon>
        <taxon>Ecdysozoa</taxon>
        <taxon>Nematoda</taxon>
        <taxon>Enoplea</taxon>
        <taxon>Dorylaimia</taxon>
        <taxon>Mermithida</taxon>
        <taxon>Mermithoidea</taxon>
        <taxon>Mermithidae</taxon>
        <taxon>Romanomermis</taxon>
    </lineage>
</organism>
<dbReference type="Pfam" id="PF01180">
    <property type="entry name" value="DHO_dh"/>
    <property type="match status" value="2"/>
</dbReference>
<comment type="similarity">
    <text evidence="3 11">Belongs to the dihydroorotate dehydrogenase family. Type 2 subfamily.</text>
</comment>
<dbReference type="AlphaFoldDB" id="A0A915JAV3"/>
<dbReference type="InterPro" id="IPR050074">
    <property type="entry name" value="DHO_dehydrogenase"/>
</dbReference>
<evidence type="ECO:0000256" key="1">
    <source>
        <dbReference type="ARBA" id="ARBA00004370"/>
    </source>
</evidence>
<feature type="domain" description="Dihydroorotate dehydrogenase catalytic" evidence="12">
    <location>
        <begin position="297"/>
        <end position="408"/>
    </location>
</feature>
<dbReference type="GO" id="GO:0106430">
    <property type="term" value="F:dihydroorotate dehydrogenase (quinone) activity"/>
    <property type="evidence" value="ECO:0007669"/>
    <property type="project" value="UniProtKB-EC"/>
</dbReference>
<evidence type="ECO:0000256" key="11">
    <source>
        <dbReference type="RuleBase" id="RU361255"/>
    </source>
</evidence>
<keyword evidence="7 11" id="KW-0288">FMN</keyword>
<dbReference type="WBParaSite" id="nRc.2.0.1.t22905-RA">
    <property type="protein sequence ID" value="nRc.2.0.1.t22905-RA"/>
    <property type="gene ID" value="nRc.2.0.1.g22905"/>
</dbReference>
<dbReference type="NCBIfam" id="TIGR01036">
    <property type="entry name" value="pyrD_sub2"/>
    <property type="match status" value="1"/>
</dbReference>
<dbReference type="GO" id="GO:0006207">
    <property type="term" value="P:'de novo' pyrimidine nucleobase biosynthetic process"/>
    <property type="evidence" value="ECO:0007669"/>
    <property type="project" value="InterPro"/>
</dbReference>
<evidence type="ECO:0000313" key="13">
    <source>
        <dbReference type="Proteomes" id="UP000887565"/>
    </source>
</evidence>
<dbReference type="GO" id="GO:0009220">
    <property type="term" value="P:pyrimidine ribonucleotide biosynthetic process"/>
    <property type="evidence" value="ECO:0007669"/>
    <property type="project" value="TreeGrafter"/>
</dbReference>
<dbReference type="GO" id="GO:0005743">
    <property type="term" value="C:mitochondrial inner membrane"/>
    <property type="evidence" value="ECO:0007669"/>
    <property type="project" value="UniProtKB-SubCell"/>
</dbReference>
<dbReference type="PANTHER" id="PTHR48109:SF4">
    <property type="entry name" value="DIHYDROOROTATE DEHYDROGENASE (QUINONE), MITOCHONDRIAL"/>
    <property type="match status" value="1"/>
</dbReference>
<keyword evidence="8 11" id="KW-0560">Oxidoreductase</keyword>
<feature type="domain" description="Dihydroorotate dehydrogenase catalytic" evidence="12">
    <location>
        <begin position="86"/>
        <end position="279"/>
    </location>
</feature>
<dbReference type="OMA" id="ERIKMGA"/>
<dbReference type="CDD" id="cd04738">
    <property type="entry name" value="DHOD_2_like"/>
    <property type="match status" value="1"/>
</dbReference>
<dbReference type="InterPro" id="IPR005720">
    <property type="entry name" value="Dihydroorotate_DH_cat"/>
</dbReference>
<name>A0A915JAV3_ROMCU</name>
<protein>
    <recommendedName>
        <fullName evidence="5 11">Dihydroorotate dehydrogenase (quinone), mitochondrial</fullName>
        <shortName evidence="11">DHOdehase</shortName>
        <ecNumber evidence="4 11">1.3.5.2</ecNumber>
    </recommendedName>
</protein>
<sequence length="426" mass="46746">MFCGARSVKPGYYYKSALKLISASAVGFCAIEILTGGEKFYRQIILPVVHRMFEPENAHELGIFMAKYYKFLAPLNRTNTKSYQRLNIECFDKNFDSPIGLAAGFDKDGEAIEGLVNMGFGFIEIGSVTPEPQPGNPKPRIFRLAEDQALINRYGFNSSGHLAVENRLKSAKADFSKCLLGVNLGKNKTSEDPDQDFVNGLLKFAPIADYIVVNVSSPNTPGLRDMQTGKNLKRLLLRLKEARKSLDESSAAKPLMLKVAPDLSWEDRKDVADLCIDAKLGSVYIKLCVFFVNKINELKPVDSLSGIDGLIVGNTTISRPSSLISPSRSESGGLSGQPLRQLSTQCVKDFRRLTNGRLIIVACGGVTDGRDAYEKIRAGASLVQFYTGLVYEGFPIVGKIKRELDACLEKDGFSRVKDAIGVDCSL</sequence>
<evidence type="ECO:0000259" key="12">
    <source>
        <dbReference type="Pfam" id="PF01180"/>
    </source>
</evidence>
<comment type="cofactor">
    <cofactor evidence="11">
        <name>FMN</name>
        <dbReference type="ChEBI" id="CHEBI:58210"/>
    </cofactor>
    <text evidence="11">Binds 1 FMN per subunit.</text>
</comment>
<comment type="catalytic activity">
    <reaction evidence="10 11">
        <text>(S)-dihydroorotate + a quinone = orotate + a quinol</text>
        <dbReference type="Rhea" id="RHEA:30187"/>
        <dbReference type="ChEBI" id="CHEBI:24646"/>
        <dbReference type="ChEBI" id="CHEBI:30839"/>
        <dbReference type="ChEBI" id="CHEBI:30864"/>
        <dbReference type="ChEBI" id="CHEBI:132124"/>
        <dbReference type="EC" id="1.3.5.2"/>
    </reaction>
</comment>
<dbReference type="PANTHER" id="PTHR48109">
    <property type="entry name" value="DIHYDROOROTATE DEHYDROGENASE (QUINONE), MITOCHONDRIAL-RELATED"/>
    <property type="match status" value="1"/>
</dbReference>
<keyword evidence="6 11" id="KW-0285">Flavoprotein</keyword>
<proteinExistence type="inferred from homology"/>
<evidence type="ECO:0000256" key="5">
    <source>
        <dbReference type="ARBA" id="ARBA00017599"/>
    </source>
</evidence>
<dbReference type="InterPro" id="IPR013785">
    <property type="entry name" value="Aldolase_TIM"/>
</dbReference>
<dbReference type="Proteomes" id="UP000887565">
    <property type="component" value="Unplaced"/>
</dbReference>
<keyword evidence="9" id="KW-0472">Membrane</keyword>
<comment type="pathway">
    <text evidence="2 11">Pyrimidine metabolism; UMP biosynthesis via de novo pathway; orotate from (S)-dihydroorotate (quinone route): step 1/1.</text>
</comment>
<dbReference type="PROSITE" id="PS00912">
    <property type="entry name" value="DHODEHASE_2"/>
    <property type="match status" value="1"/>
</dbReference>
<dbReference type="InterPro" id="IPR005719">
    <property type="entry name" value="Dihydroorotate_DH_2"/>
</dbReference>
<dbReference type="Gene3D" id="3.20.20.70">
    <property type="entry name" value="Aldolase class I"/>
    <property type="match status" value="1"/>
</dbReference>
<comment type="subcellular location">
    <subcellularLocation>
        <location evidence="1">Membrane</location>
    </subcellularLocation>
    <subcellularLocation>
        <location evidence="11">Mitochondrion inner membrane</location>
        <topology evidence="11">Single-pass membrane protein</topology>
    </subcellularLocation>
</comment>
<keyword evidence="11" id="KW-0496">Mitochondrion</keyword>
<evidence type="ECO:0000256" key="6">
    <source>
        <dbReference type="ARBA" id="ARBA00022630"/>
    </source>
</evidence>
<evidence type="ECO:0000256" key="7">
    <source>
        <dbReference type="ARBA" id="ARBA00022643"/>
    </source>
</evidence>
<evidence type="ECO:0000256" key="3">
    <source>
        <dbReference type="ARBA" id="ARBA00005359"/>
    </source>
</evidence>
<keyword evidence="13" id="KW-1185">Reference proteome</keyword>
<accession>A0A915JAV3</accession>
<dbReference type="SUPFAM" id="SSF51395">
    <property type="entry name" value="FMN-linked oxidoreductases"/>
    <property type="match status" value="1"/>
</dbReference>
<dbReference type="EC" id="1.3.5.2" evidence="4 11"/>
<keyword evidence="11" id="KW-0999">Mitochondrion inner membrane</keyword>
<evidence type="ECO:0000256" key="9">
    <source>
        <dbReference type="ARBA" id="ARBA00023136"/>
    </source>
</evidence>
<reference evidence="14" key="1">
    <citation type="submission" date="2022-11" db="UniProtKB">
        <authorList>
            <consortium name="WormBaseParasite"/>
        </authorList>
    </citation>
    <scope>IDENTIFICATION</scope>
</reference>